<evidence type="ECO:0000256" key="1">
    <source>
        <dbReference type="SAM" id="Phobius"/>
    </source>
</evidence>
<evidence type="ECO:0000313" key="3">
    <source>
        <dbReference type="Proteomes" id="UP001448858"/>
    </source>
</evidence>
<protein>
    <submittedName>
        <fullName evidence="2">Small multidrug efflux protein</fullName>
    </submittedName>
</protein>
<keyword evidence="1" id="KW-1133">Transmembrane helix</keyword>
<organism evidence="2 3">
    <name type="scientific">Arthrobacter citreus</name>
    <dbReference type="NCBI Taxonomy" id="1670"/>
    <lineage>
        <taxon>Bacteria</taxon>
        <taxon>Bacillati</taxon>
        <taxon>Actinomycetota</taxon>
        <taxon>Actinomycetes</taxon>
        <taxon>Micrococcales</taxon>
        <taxon>Micrococcaceae</taxon>
        <taxon>Arthrobacter</taxon>
    </lineage>
</organism>
<accession>A0ABZ2ZZC5</accession>
<sequence>MSPIENLVRTFQDAIATVPEIIQPFIVLVAGAVPFIEGEGGAVIGVVGGLNPIVAGAAAAAGNFLCVFLIVFLSARTRTAVVVRQEARAHGGNGRGNTALAVQPDVDGSRAVEKESKGRRRFRTWLVRFGVPGASLLGPLAVPTQFTSILLVASGIPRGRVLFWQGMAILLWTSVTTVLSWLAVTAVLAA</sequence>
<keyword evidence="1" id="KW-0812">Transmembrane</keyword>
<dbReference type="EMBL" id="CP151657">
    <property type="protein sequence ID" value="WZP17217.1"/>
    <property type="molecule type" value="Genomic_DNA"/>
</dbReference>
<keyword evidence="3" id="KW-1185">Reference proteome</keyword>
<proteinExistence type="predicted"/>
<reference evidence="2 3" key="1">
    <citation type="submission" date="2024-04" db="EMBL/GenBank/DDBJ databases">
        <title>Arthrobacter sp. from Plains bison fecal sample.</title>
        <authorList>
            <person name="Ruzzini A."/>
        </authorList>
    </citation>
    <scope>NUCLEOTIDE SEQUENCE [LARGE SCALE GENOMIC DNA]</scope>
    <source>
        <strain evidence="2 3">EINP1</strain>
    </source>
</reference>
<dbReference type="Proteomes" id="UP001448858">
    <property type="component" value="Chromosome"/>
</dbReference>
<feature type="transmembrane region" description="Helical" evidence="1">
    <location>
        <begin position="162"/>
        <end position="189"/>
    </location>
</feature>
<feature type="transmembrane region" description="Helical" evidence="1">
    <location>
        <begin position="53"/>
        <end position="75"/>
    </location>
</feature>
<feature type="transmembrane region" description="Helical" evidence="1">
    <location>
        <begin position="125"/>
        <end position="142"/>
    </location>
</feature>
<gene>
    <name evidence="2" type="ORF">AAE021_06590</name>
</gene>
<keyword evidence="1" id="KW-0472">Membrane</keyword>
<evidence type="ECO:0000313" key="2">
    <source>
        <dbReference type="EMBL" id="WZP17217.1"/>
    </source>
</evidence>
<name>A0ABZ2ZZC5_9MICC</name>
<dbReference type="RefSeq" id="WP_342024812.1">
    <property type="nucleotide sequence ID" value="NZ_CP151657.1"/>
</dbReference>